<dbReference type="OrthoDB" id="4772769at2"/>
<dbReference type="RefSeq" id="WP_094363201.1">
    <property type="nucleotide sequence ID" value="NZ_NMVQ01000007.1"/>
</dbReference>
<reference evidence="1 2" key="1">
    <citation type="submission" date="2017-07" db="EMBL/GenBank/DDBJ databases">
        <title>Draft whole genome sequences of clinical Proprionibacteriaceae strains.</title>
        <authorList>
            <person name="Bernier A.-M."/>
            <person name="Bernard K."/>
            <person name="Domingo M.-C."/>
        </authorList>
    </citation>
    <scope>NUCLEOTIDE SEQUENCE [LARGE SCALE GENOMIC DNA]</scope>
    <source>
        <strain evidence="1 2">NML 130396</strain>
    </source>
</reference>
<evidence type="ECO:0000313" key="2">
    <source>
        <dbReference type="Proteomes" id="UP000216311"/>
    </source>
</evidence>
<evidence type="ECO:0000313" key="1">
    <source>
        <dbReference type="EMBL" id="OYO23443.1"/>
    </source>
</evidence>
<dbReference type="EMBL" id="NMVQ01000007">
    <property type="protein sequence ID" value="OYO23443.1"/>
    <property type="molecule type" value="Genomic_DNA"/>
</dbReference>
<gene>
    <name evidence="1" type="ORF">CGZ93_05725</name>
</gene>
<proteinExistence type="predicted"/>
<organism evidence="1 2">
    <name type="scientific">Enemella dayhoffiae</name>
    <dbReference type="NCBI Taxonomy" id="2016507"/>
    <lineage>
        <taxon>Bacteria</taxon>
        <taxon>Bacillati</taxon>
        <taxon>Actinomycetota</taxon>
        <taxon>Actinomycetes</taxon>
        <taxon>Propionibacteriales</taxon>
        <taxon>Propionibacteriaceae</taxon>
        <taxon>Enemella</taxon>
    </lineage>
</organism>
<accession>A0A255H8F0</accession>
<sequence length="223" mass="24664">MGYKCSFTAISPRIPREDIWGQPEGGPDAATAAVREFFGDAYAYDRAGSSDETYPSDEGIWVATWGDTVLFSADPVLLEGARWELQDGMGRWDLNIHSVVDLCQFEVTGGPFGGRSVALYADMETTFEEACSGRPLPFEKPYLAGEHGESLGEGDPQPAISFHPLELGNSAVLWMFGILGETPPPDAVTGPLLEQRPDYWEVPMHRLEPVPDKPKKRWFGLRR</sequence>
<keyword evidence="2" id="KW-1185">Reference proteome</keyword>
<protein>
    <submittedName>
        <fullName evidence="1">Uncharacterized protein</fullName>
    </submittedName>
</protein>
<name>A0A255H8F0_9ACTN</name>
<dbReference type="Pfam" id="PF21997">
    <property type="entry name" value="DUF6928"/>
    <property type="match status" value="1"/>
</dbReference>
<comment type="caution">
    <text evidence="1">The sequence shown here is derived from an EMBL/GenBank/DDBJ whole genome shotgun (WGS) entry which is preliminary data.</text>
</comment>
<dbReference type="AlphaFoldDB" id="A0A255H8F0"/>
<dbReference type="InterPro" id="IPR053847">
    <property type="entry name" value="DUF6928"/>
</dbReference>
<dbReference type="Proteomes" id="UP000216311">
    <property type="component" value="Unassembled WGS sequence"/>
</dbReference>